<dbReference type="GO" id="GO:0016787">
    <property type="term" value="F:hydrolase activity"/>
    <property type="evidence" value="ECO:0007669"/>
    <property type="project" value="UniProtKB-KW"/>
</dbReference>
<dbReference type="GO" id="GO:0005634">
    <property type="term" value="C:nucleus"/>
    <property type="evidence" value="ECO:0007669"/>
    <property type="project" value="TreeGrafter"/>
</dbReference>
<dbReference type="SMART" id="SM00487">
    <property type="entry name" value="DEXDc"/>
    <property type="match status" value="1"/>
</dbReference>
<dbReference type="Pfam" id="PF00176">
    <property type="entry name" value="SNF2-rel_dom"/>
    <property type="match status" value="1"/>
</dbReference>
<dbReference type="InterPro" id="IPR050628">
    <property type="entry name" value="SNF2_RAD54_helicase_TF"/>
</dbReference>
<dbReference type="Gene3D" id="3.30.40.10">
    <property type="entry name" value="Zinc/RING finger domain, C3HC4 (zinc finger)"/>
    <property type="match status" value="1"/>
</dbReference>
<feature type="compositionally biased region" description="Low complexity" evidence="7">
    <location>
        <begin position="118"/>
        <end position="129"/>
    </location>
</feature>
<dbReference type="GO" id="GO:0005737">
    <property type="term" value="C:cytoplasm"/>
    <property type="evidence" value="ECO:0007669"/>
    <property type="project" value="TreeGrafter"/>
</dbReference>
<dbReference type="InterPro" id="IPR049730">
    <property type="entry name" value="SNF2/RAD54-like_C"/>
</dbReference>
<keyword evidence="6" id="KW-0479">Metal-binding</keyword>
<accession>A0A0F7SK95</accession>
<protein>
    <submittedName>
        <fullName evidence="11">Snf2 family amino-terminal protein</fullName>
    </submittedName>
</protein>
<feature type="domain" description="Helicase C-terminal" evidence="10">
    <location>
        <begin position="945"/>
        <end position="1106"/>
    </location>
</feature>
<dbReference type="CDD" id="cd18008">
    <property type="entry name" value="DEXDc_SHPRH-like"/>
    <property type="match status" value="1"/>
</dbReference>
<dbReference type="Pfam" id="PF00271">
    <property type="entry name" value="Helicase_C"/>
    <property type="match status" value="1"/>
</dbReference>
<name>A0A0F7SK95_PHARH</name>
<feature type="region of interest" description="Disordered" evidence="7">
    <location>
        <begin position="298"/>
        <end position="330"/>
    </location>
</feature>
<dbReference type="InterPro" id="IPR013083">
    <property type="entry name" value="Znf_RING/FYVE/PHD"/>
</dbReference>
<dbReference type="GO" id="GO:0008094">
    <property type="term" value="F:ATP-dependent activity, acting on DNA"/>
    <property type="evidence" value="ECO:0007669"/>
    <property type="project" value="TreeGrafter"/>
</dbReference>
<dbReference type="PANTHER" id="PTHR45626">
    <property type="entry name" value="TRANSCRIPTION TERMINATION FACTOR 2-RELATED"/>
    <property type="match status" value="1"/>
</dbReference>
<dbReference type="PROSITE" id="PS50089">
    <property type="entry name" value="ZF_RING_2"/>
    <property type="match status" value="1"/>
</dbReference>
<dbReference type="SUPFAM" id="SSF52540">
    <property type="entry name" value="P-loop containing nucleoside triphosphate hydrolases"/>
    <property type="match status" value="2"/>
</dbReference>
<evidence type="ECO:0000256" key="6">
    <source>
        <dbReference type="PROSITE-ProRule" id="PRU00175"/>
    </source>
</evidence>
<feature type="compositionally biased region" description="Polar residues" evidence="7">
    <location>
        <begin position="145"/>
        <end position="157"/>
    </location>
</feature>
<dbReference type="PROSITE" id="PS51194">
    <property type="entry name" value="HELICASE_CTER"/>
    <property type="match status" value="1"/>
</dbReference>
<evidence type="ECO:0000256" key="1">
    <source>
        <dbReference type="ARBA" id="ARBA00007025"/>
    </source>
</evidence>
<feature type="compositionally biased region" description="Polar residues" evidence="7">
    <location>
        <begin position="307"/>
        <end position="328"/>
    </location>
</feature>
<evidence type="ECO:0000259" key="10">
    <source>
        <dbReference type="PROSITE" id="PS51194"/>
    </source>
</evidence>
<dbReference type="EMBL" id="LN483249">
    <property type="protein sequence ID" value="CDZ97814.1"/>
    <property type="molecule type" value="Genomic_DNA"/>
</dbReference>
<evidence type="ECO:0000256" key="7">
    <source>
        <dbReference type="SAM" id="MobiDB-lite"/>
    </source>
</evidence>
<dbReference type="PROSITE" id="PS51192">
    <property type="entry name" value="HELICASE_ATP_BIND_1"/>
    <property type="match status" value="1"/>
</dbReference>
<dbReference type="GO" id="GO:0000724">
    <property type="term" value="P:double-strand break repair via homologous recombination"/>
    <property type="evidence" value="ECO:0007669"/>
    <property type="project" value="TreeGrafter"/>
</dbReference>
<keyword evidence="5" id="KW-0067">ATP-binding</keyword>
<proteinExistence type="inferred from homology"/>
<reference evidence="11" key="1">
    <citation type="submission" date="2014-08" db="EMBL/GenBank/DDBJ databases">
        <authorList>
            <person name="Sharma Rahul"/>
            <person name="Thines Marco"/>
        </authorList>
    </citation>
    <scope>NUCLEOTIDE SEQUENCE</scope>
</reference>
<evidence type="ECO:0000259" key="8">
    <source>
        <dbReference type="PROSITE" id="PS50089"/>
    </source>
</evidence>
<dbReference type="InterPro" id="IPR038718">
    <property type="entry name" value="SNF2-like_sf"/>
</dbReference>
<evidence type="ECO:0000313" key="11">
    <source>
        <dbReference type="EMBL" id="CDZ97814.1"/>
    </source>
</evidence>
<dbReference type="SMART" id="SM00490">
    <property type="entry name" value="HELICc"/>
    <property type="match status" value="1"/>
</dbReference>
<evidence type="ECO:0000259" key="9">
    <source>
        <dbReference type="PROSITE" id="PS51192"/>
    </source>
</evidence>
<keyword evidence="6" id="KW-0862">Zinc</keyword>
<dbReference type="InterPro" id="IPR001841">
    <property type="entry name" value="Znf_RING"/>
</dbReference>
<keyword evidence="3" id="KW-0378">Hydrolase</keyword>
<dbReference type="InterPro" id="IPR001650">
    <property type="entry name" value="Helicase_C-like"/>
</dbReference>
<dbReference type="Gene3D" id="3.40.50.10810">
    <property type="entry name" value="Tandem AAA-ATPase domain"/>
    <property type="match status" value="1"/>
</dbReference>
<keyword evidence="6" id="KW-0863">Zinc-finger</keyword>
<feature type="region of interest" description="Disordered" evidence="7">
    <location>
        <begin position="519"/>
        <end position="539"/>
    </location>
</feature>
<feature type="compositionally biased region" description="Basic and acidic residues" evidence="7">
    <location>
        <begin position="102"/>
        <end position="117"/>
    </location>
</feature>
<evidence type="ECO:0000256" key="4">
    <source>
        <dbReference type="ARBA" id="ARBA00022806"/>
    </source>
</evidence>
<feature type="domain" description="Helicase ATP-binding" evidence="9">
    <location>
        <begin position="410"/>
        <end position="605"/>
    </location>
</feature>
<comment type="similarity">
    <text evidence="1">Belongs to the SNF2/RAD54 helicase family.</text>
</comment>
<sequence>MYLPSQEEIERVVKASLGRENDPISSFPPEIVSTIGSFLEKFPYDDNFVIERQEGRGYGVLTCMEDRCWCDVEAVRNSALPDGGVSIGLGSMDSFIEHIQNHPTHSTDRDQRQKDKISQYQPNYSQSSSMFATRPNLKRHVSSEAGPSTTLNRLESDQSFFTPNKKRIKLEDSRIDSATPILVDSSSPILVDSSSPILIDSSTESSPRSSSPILIFSPVDQKPQFEHVQQERRRLLGAELDYLKEIIAQTSMSARSAIMGRINHLLDSMRNNPVTTPPERTNALNTNLPEVRRLFGSITEPPPGFDTQFSLRPSATYSQPHASGSSSYYDRFGIGRYDDSSDEERTQRDSQENRLARDVNMREFFSDALSEFSSSMTVKDSLHKLGLENMTDKMPGMKVFHIQQVSHEAKPSYAGGILAVFTLAMGLGKTIQTVALMTKNISDNPRKKGNLIIAPLALLDQWKTEIETRTNASFSVLIYHGTAKKISKKEIRKYDVVLTTYGTIITEFPKPKKRRARVAFDGSDPGNVDDEEEQTEPAPKKYGPLARIEWFRIILDEAQMIRNKSTRASTLIAELEGDYRWCLTGTPITNGVDDLYGLFRFLRTPKYHEWSEFRDRIHSVAKRSPNLAAKRAQIILRATSLRRTKDSQIDGKALLTLPEKEIIIDELVFSPIEREIYTAVETQARVRFNKFLKAGTVMKNYSHVLTMLLRLRQLCNHPRLVVKAKGDPLGFDDLVLEDGDGSGIHTEAVDEDEYKRAVAVAGQEWVDEAVLKLKNRMLESQKKESEGDGELGNDYECPVCMDILTQPLITRCCLQLYCTGCIESLRVASPQYGENPDANCVERKCPTCRGVLDQNSLFRASVFEPPTDDSSDVSIPDIKDEEDDLDLQIGSGRRIKQDTEDDDASIDDKKSLFKPSIKGKERAQSIPLPPSIVDEDDENIEPSIKMEHMMNLIKQWQEADSDDKIIIFSQYVKYIELLQIILSRAGHKFLLYHGGMNIKDRDATVKQFQLDEDAKILIVSLKCGGVGLNLTRANRVINCDLAWNTATESQALDRVHRIGQSKDVSIRRLVVKDTVEQRILDLQARKQQMADGALGEGTGQKIGRMTVGDLADLFGVPVDR</sequence>
<dbReference type="InterPro" id="IPR014001">
    <property type="entry name" value="Helicase_ATP-bd"/>
</dbReference>
<dbReference type="Gene3D" id="3.40.50.300">
    <property type="entry name" value="P-loop containing nucleotide triphosphate hydrolases"/>
    <property type="match status" value="2"/>
</dbReference>
<dbReference type="GO" id="GO:0005524">
    <property type="term" value="F:ATP binding"/>
    <property type="evidence" value="ECO:0007669"/>
    <property type="project" value="UniProtKB-KW"/>
</dbReference>
<dbReference type="InterPro" id="IPR027417">
    <property type="entry name" value="P-loop_NTPase"/>
</dbReference>
<organism evidence="11">
    <name type="scientific">Phaffia rhodozyma</name>
    <name type="common">Yeast</name>
    <name type="synonym">Xanthophyllomyces dendrorhous</name>
    <dbReference type="NCBI Taxonomy" id="264483"/>
    <lineage>
        <taxon>Eukaryota</taxon>
        <taxon>Fungi</taxon>
        <taxon>Dikarya</taxon>
        <taxon>Basidiomycota</taxon>
        <taxon>Agaricomycotina</taxon>
        <taxon>Tremellomycetes</taxon>
        <taxon>Cystofilobasidiales</taxon>
        <taxon>Mrakiaceae</taxon>
        <taxon>Phaffia</taxon>
    </lineage>
</organism>
<keyword evidence="4" id="KW-0347">Helicase</keyword>
<dbReference type="GO" id="GO:0008270">
    <property type="term" value="F:zinc ion binding"/>
    <property type="evidence" value="ECO:0007669"/>
    <property type="project" value="UniProtKB-KW"/>
</dbReference>
<keyword evidence="2" id="KW-0547">Nucleotide-binding</keyword>
<feature type="domain" description="RING-type" evidence="8">
    <location>
        <begin position="797"/>
        <end position="849"/>
    </location>
</feature>
<evidence type="ECO:0000256" key="3">
    <source>
        <dbReference type="ARBA" id="ARBA00022801"/>
    </source>
</evidence>
<dbReference type="CDD" id="cd18793">
    <property type="entry name" value="SF2_C_SNF"/>
    <property type="match status" value="1"/>
</dbReference>
<evidence type="ECO:0000256" key="2">
    <source>
        <dbReference type="ARBA" id="ARBA00022741"/>
    </source>
</evidence>
<evidence type="ECO:0000256" key="5">
    <source>
        <dbReference type="ARBA" id="ARBA00022840"/>
    </source>
</evidence>
<dbReference type="GO" id="GO:0004386">
    <property type="term" value="F:helicase activity"/>
    <property type="evidence" value="ECO:0007669"/>
    <property type="project" value="UniProtKB-KW"/>
</dbReference>
<feature type="region of interest" description="Disordered" evidence="7">
    <location>
        <begin position="102"/>
        <end position="157"/>
    </location>
</feature>
<dbReference type="InterPro" id="IPR000330">
    <property type="entry name" value="SNF2_N"/>
</dbReference>
<dbReference type="SUPFAM" id="SSF57850">
    <property type="entry name" value="RING/U-box"/>
    <property type="match status" value="1"/>
</dbReference>
<dbReference type="AlphaFoldDB" id="A0A0F7SK95"/>
<dbReference type="PANTHER" id="PTHR45626:SF16">
    <property type="entry name" value="ATP-DEPENDENT HELICASE ULS1"/>
    <property type="match status" value="1"/>
</dbReference>